<comment type="caution">
    <text evidence="3">The sequence shown here is derived from an EMBL/GenBank/DDBJ whole genome shotgun (WGS) entry which is preliminary data.</text>
</comment>
<dbReference type="InterPro" id="IPR010359">
    <property type="entry name" value="IrrE_HExxH"/>
</dbReference>
<gene>
    <name evidence="3" type="ORF">A5880_001514</name>
    <name evidence="2" type="ORF">A5880_001595</name>
</gene>
<dbReference type="RefSeq" id="WP_086330454.1">
    <property type="nucleotide sequence ID" value="NZ_NGLE02000001.1"/>
</dbReference>
<evidence type="ECO:0000313" key="2">
    <source>
        <dbReference type="EMBL" id="MEI5994037.1"/>
    </source>
</evidence>
<dbReference type="EMBL" id="NGLE01000002">
    <property type="protein sequence ID" value="OTO08514.1"/>
    <property type="molecule type" value="Genomic_DNA"/>
</dbReference>
<reference evidence="3" key="1">
    <citation type="submission" date="2017-05" db="EMBL/GenBank/DDBJ databases">
        <title>The Genome Sequence of Enterococcus sp. 4G2_DIV0659.</title>
        <authorList>
            <consortium name="The Broad Institute Genomics Platform"/>
            <consortium name="The Broad Institute Genomic Center for Infectious Diseases"/>
            <person name="Earl A."/>
            <person name="Manson A."/>
            <person name="Schwartman J."/>
            <person name="Gilmore M."/>
            <person name="Abouelleil A."/>
            <person name="Cao P."/>
            <person name="Chapman S."/>
            <person name="Cusick C."/>
            <person name="Shea T."/>
            <person name="Young S."/>
            <person name="Neafsey D."/>
            <person name="Nusbaum C."/>
            <person name="Birren B."/>
        </authorList>
    </citation>
    <scope>NUCLEOTIDE SEQUENCE [LARGE SCALE GENOMIC DNA]</scope>
    <source>
        <strain evidence="3">4G2_DIV0659</strain>
    </source>
</reference>
<name>A0A242CE28_9ENTE</name>
<organism evidence="3">
    <name type="scientific">Candidatus Enterococcus mansonii</name>
    <dbReference type="NCBI Taxonomy" id="1834181"/>
    <lineage>
        <taxon>Bacteria</taxon>
        <taxon>Bacillati</taxon>
        <taxon>Bacillota</taxon>
        <taxon>Bacilli</taxon>
        <taxon>Lactobacillales</taxon>
        <taxon>Enterococcaceae</taxon>
        <taxon>Enterococcus</taxon>
    </lineage>
</organism>
<accession>A0A242CE28</accession>
<dbReference type="InterPro" id="IPR052345">
    <property type="entry name" value="Rad_response_metalloprotease"/>
</dbReference>
<dbReference type="STRING" id="1834181.A5880_001514"/>
<dbReference type="EMBL" id="NGLE02000001">
    <property type="protein sequence ID" value="MEI5994037.1"/>
    <property type="molecule type" value="Genomic_DNA"/>
</dbReference>
<reference evidence="2 4" key="2">
    <citation type="submission" date="2018-07" db="EMBL/GenBank/DDBJ databases">
        <title>The Genome Sequence of Enterococcus sp. DIV0659b.</title>
        <authorList>
            <consortium name="The Broad Institute Genomics Platform"/>
            <consortium name="The Broad Institute Genomic Center for Infectious Diseases"/>
            <person name="Earl A."/>
            <person name="Manson A."/>
            <person name="Schwartman J."/>
            <person name="Gilmore M."/>
            <person name="Abouelleil A."/>
            <person name="Cao P."/>
            <person name="Chapman S."/>
            <person name="Cusick C."/>
            <person name="Shea T."/>
            <person name="Young S."/>
            <person name="Neafsey D."/>
            <person name="Nusbaum C."/>
            <person name="Birren B."/>
        </authorList>
    </citation>
    <scope>NUCLEOTIDE SEQUENCE [LARGE SCALE GENOMIC DNA]</scope>
    <source>
        <strain evidence="2 4">4G2_DIV0659</strain>
    </source>
</reference>
<dbReference type="OrthoDB" id="9816277at2"/>
<dbReference type="AlphaFoldDB" id="A0A242CE28"/>
<feature type="domain" description="IrrE N-terminal-like" evidence="1">
    <location>
        <begin position="58"/>
        <end position="170"/>
    </location>
</feature>
<dbReference type="PANTHER" id="PTHR43236:SF1">
    <property type="entry name" value="BLL7220 PROTEIN"/>
    <property type="match status" value="1"/>
</dbReference>
<sequence>MFKYVNEYIDFSAKVNNYLLTLMMEKKINYDEYSDSYIWDLMKSQGVGIRGFYFKEKMNERISGMLIQDQQETTIVFNQRLDETMRHFVVSHEIIHYLFHKNERNNVFLDTQNHLEHFYQKELKEFQANIGASAILVPDNVFIHFLKNGWNLAQLSNRFKISEQHLSIRLVQMMQAFLGLSLMVSEALAEDIQYNFYGKGKMRAKLLAYELECYLNKTLVQRS</sequence>
<dbReference type="Gene3D" id="1.10.10.2910">
    <property type="match status" value="1"/>
</dbReference>
<proteinExistence type="predicted"/>
<dbReference type="Proteomes" id="UP000195139">
    <property type="component" value="Unassembled WGS sequence"/>
</dbReference>
<dbReference type="PANTHER" id="PTHR43236">
    <property type="entry name" value="ANTITOXIN HIGA1"/>
    <property type="match status" value="1"/>
</dbReference>
<protein>
    <recommendedName>
        <fullName evidence="1">IrrE N-terminal-like domain-containing protein</fullName>
    </recommendedName>
</protein>
<keyword evidence="4" id="KW-1185">Reference proteome</keyword>
<evidence type="ECO:0000313" key="4">
    <source>
        <dbReference type="Proteomes" id="UP000195139"/>
    </source>
</evidence>
<evidence type="ECO:0000259" key="1">
    <source>
        <dbReference type="Pfam" id="PF06114"/>
    </source>
</evidence>
<dbReference type="Pfam" id="PF06114">
    <property type="entry name" value="Peptidase_M78"/>
    <property type="match status" value="1"/>
</dbReference>
<evidence type="ECO:0000313" key="3">
    <source>
        <dbReference type="EMBL" id="OTO08514.1"/>
    </source>
</evidence>